<dbReference type="GO" id="GO:0016810">
    <property type="term" value="F:hydrolase activity, acting on carbon-nitrogen (but not peptide) bonds"/>
    <property type="evidence" value="ECO:0007669"/>
    <property type="project" value="InterPro"/>
</dbReference>
<organism evidence="5 6">
    <name type="scientific">Actinomadura chibensis</name>
    <dbReference type="NCBI Taxonomy" id="392828"/>
    <lineage>
        <taxon>Bacteria</taxon>
        <taxon>Bacillati</taxon>
        <taxon>Actinomycetota</taxon>
        <taxon>Actinomycetes</taxon>
        <taxon>Streptosporangiales</taxon>
        <taxon>Thermomonosporaceae</taxon>
        <taxon>Actinomadura</taxon>
    </lineage>
</organism>
<feature type="region of interest" description="Disordered" evidence="3">
    <location>
        <begin position="23"/>
        <end position="51"/>
    </location>
</feature>
<dbReference type="Pfam" id="PF01522">
    <property type="entry name" value="Polysacc_deac_1"/>
    <property type="match status" value="1"/>
</dbReference>
<gene>
    <name evidence="5" type="ORF">FXF69_06940</name>
</gene>
<evidence type="ECO:0000256" key="3">
    <source>
        <dbReference type="SAM" id="MobiDB-lite"/>
    </source>
</evidence>
<evidence type="ECO:0000259" key="4">
    <source>
        <dbReference type="PROSITE" id="PS51677"/>
    </source>
</evidence>
<dbReference type="PANTHER" id="PTHR10587">
    <property type="entry name" value="GLYCOSYL TRANSFERASE-RELATED"/>
    <property type="match status" value="1"/>
</dbReference>
<sequence>MDRRQVLTMLAAATAGVAAGATPELWRRGGHRSAHAAGAGRTPPPPPDPGFVPAGKLRAVTNPIRSLHDLTPAAPPNAVALTIDDGPHPYWTPKILDVLAEHDVPATFNMIGMQVPGNARVVQRIVAAGHQIADHTLNHPLDLPALPVPRIRQEIAEAHDRIAQAASAAPRFFRAPGGAWSRQVVDIATSLEMICVGWGVDPRDWARPGVPHITADLETAKPGDILLCHDGGGDRSQTVTALRTVLPALKQRGLTFVAL</sequence>
<dbReference type="AlphaFoldDB" id="A0A5D0NXJ3"/>
<dbReference type="Gene3D" id="3.20.20.370">
    <property type="entry name" value="Glycoside hydrolase/deacetylase"/>
    <property type="match status" value="1"/>
</dbReference>
<dbReference type="PROSITE" id="PS51677">
    <property type="entry name" value="NODB"/>
    <property type="match status" value="1"/>
</dbReference>
<dbReference type="InterPro" id="IPR002509">
    <property type="entry name" value="NODB_dom"/>
</dbReference>
<keyword evidence="1" id="KW-0479">Metal-binding</keyword>
<reference evidence="5 6" key="1">
    <citation type="submission" date="2019-08" db="EMBL/GenBank/DDBJ databases">
        <title>Actinomadura sp. nov. CYP1-5 isolated from mountain soil.</title>
        <authorList>
            <person name="Songsumanus A."/>
            <person name="Kuncharoen N."/>
            <person name="Kudo T."/>
            <person name="Yuki M."/>
            <person name="Igarashi Y."/>
            <person name="Tanasupawat S."/>
        </authorList>
    </citation>
    <scope>NUCLEOTIDE SEQUENCE [LARGE SCALE GENOMIC DNA]</scope>
    <source>
        <strain evidence="5 6">JCM 14158</strain>
    </source>
</reference>
<dbReference type="PROSITE" id="PS51318">
    <property type="entry name" value="TAT"/>
    <property type="match status" value="1"/>
</dbReference>
<dbReference type="Proteomes" id="UP000323380">
    <property type="component" value="Unassembled WGS sequence"/>
</dbReference>
<dbReference type="InterPro" id="IPR011330">
    <property type="entry name" value="Glyco_hydro/deAcase_b/a-brl"/>
</dbReference>
<dbReference type="PANTHER" id="PTHR10587:SF133">
    <property type="entry name" value="CHITIN DEACETYLASE 1-RELATED"/>
    <property type="match status" value="1"/>
</dbReference>
<dbReference type="STRING" id="1220554.GCA_001552135_04839"/>
<proteinExistence type="predicted"/>
<dbReference type="CDD" id="cd10917">
    <property type="entry name" value="CE4_NodB_like_6s_7s"/>
    <property type="match status" value="1"/>
</dbReference>
<dbReference type="EMBL" id="VSFG01000001">
    <property type="protein sequence ID" value="TYB48884.1"/>
    <property type="molecule type" value="Genomic_DNA"/>
</dbReference>
<evidence type="ECO:0000313" key="5">
    <source>
        <dbReference type="EMBL" id="TYB48884.1"/>
    </source>
</evidence>
<dbReference type="InterPro" id="IPR050248">
    <property type="entry name" value="Polysacc_deacetylase_ArnD"/>
</dbReference>
<keyword evidence="2" id="KW-0378">Hydrolase</keyword>
<dbReference type="InterPro" id="IPR006311">
    <property type="entry name" value="TAT_signal"/>
</dbReference>
<evidence type="ECO:0000313" key="6">
    <source>
        <dbReference type="Proteomes" id="UP000323380"/>
    </source>
</evidence>
<dbReference type="GO" id="GO:0046872">
    <property type="term" value="F:metal ion binding"/>
    <property type="evidence" value="ECO:0007669"/>
    <property type="project" value="UniProtKB-KW"/>
</dbReference>
<dbReference type="RefSeq" id="WP_083981055.1">
    <property type="nucleotide sequence ID" value="NZ_VSFG01000001.1"/>
</dbReference>
<keyword evidence="6" id="KW-1185">Reference proteome</keyword>
<dbReference type="GO" id="GO:0005975">
    <property type="term" value="P:carbohydrate metabolic process"/>
    <property type="evidence" value="ECO:0007669"/>
    <property type="project" value="InterPro"/>
</dbReference>
<evidence type="ECO:0000256" key="2">
    <source>
        <dbReference type="ARBA" id="ARBA00022801"/>
    </source>
</evidence>
<feature type="domain" description="NodB homology" evidence="4">
    <location>
        <begin position="77"/>
        <end position="257"/>
    </location>
</feature>
<comment type="caution">
    <text evidence="5">The sequence shown here is derived from an EMBL/GenBank/DDBJ whole genome shotgun (WGS) entry which is preliminary data.</text>
</comment>
<dbReference type="SUPFAM" id="SSF88713">
    <property type="entry name" value="Glycoside hydrolase/deacetylase"/>
    <property type="match status" value="1"/>
</dbReference>
<name>A0A5D0NXJ3_9ACTN</name>
<protein>
    <submittedName>
        <fullName evidence="5">Polysaccharide deacetylase family protein</fullName>
    </submittedName>
</protein>
<accession>A0A5D0NXJ3</accession>
<evidence type="ECO:0000256" key="1">
    <source>
        <dbReference type="ARBA" id="ARBA00022723"/>
    </source>
</evidence>
<dbReference type="GO" id="GO:0016020">
    <property type="term" value="C:membrane"/>
    <property type="evidence" value="ECO:0007669"/>
    <property type="project" value="TreeGrafter"/>
</dbReference>